<dbReference type="Proteomes" id="UP000015105">
    <property type="component" value="Chromosome 1D"/>
</dbReference>
<dbReference type="AlphaFoldDB" id="A0A452ZUN0"/>
<reference evidence="5" key="2">
    <citation type="journal article" date="2017" name="Nat. Plants">
        <title>The Aegilops tauschii genome reveals multiple impacts of transposons.</title>
        <authorList>
            <person name="Zhao G."/>
            <person name="Zou C."/>
            <person name="Li K."/>
            <person name="Wang K."/>
            <person name="Li T."/>
            <person name="Gao L."/>
            <person name="Zhang X."/>
            <person name="Wang H."/>
            <person name="Yang Z."/>
            <person name="Liu X."/>
            <person name="Jiang W."/>
            <person name="Mao L."/>
            <person name="Kong X."/>
            <person name="Jiao Y."/>
            <person name="Jia J."/>
        </authorList>
    </citation>
    <scope>NUCLEOTIDE SEQUENCE [LARGE SCALE GENOMIC DNA]</scope>
    <source>
        <strain evidence="5">cv. AL8/78</strain>
    </source>
</reference>
<dbReference type="Pfam" id="PF03101">
    <property type="entry name" value="FAR1"/>
    <property type="match status" value="1"/>
</dbReference>
<dbReference type="STRING" id="200361.A0A452ZUN0"/>
<reference evidence="4" key="4">
    <citation type="submission" date="2019-03" db="UniProtKB">
        <authorList>
            <consortium name="EnsemblPlants"/>
        </authorList>
    </citation>
    <scope>IDENTIFICATION</scope>
</reference>
<dbReference type="InterPro" id="IPR018289">
    <property type="entry name" value="MULE_transposase_dom"/>
</dbReference>
<evidence type="ECO:0000313" key="5">
    <source>
        <dbReference type="Proteomes" id="UP000015105"/>
    </source>
</evidence>
<feature type="region of interest" description="Disordered" evidence="1">
    <location>
        <begin position="1"/>
        <end position="49"/>
    </location>
</feature>
<sequence>RCEGPLPWESRPRRGFRSAGGEVTGAGGRAHPGEMGPPSRQGGASAGARCPPVMTEIPNCSFKLRAPRRGTGIVSFLRGAGGETHRTVSLMDSPDFRRRESEDNETCPRRFAAADGAPPPAIFSTPDHGVGTSASSGSKFPIADDNSLVRHPAMHSSILMPPCTVEPREMMTPDPSARYIHGEQVREDFVPKTNMGFVTEEEGYDFYLQYAREAGFSITKLRRKPMSRLYACSREGTSTFYKPGEERKRAKMSKRVNCKAAFKMKKRGKEWIYEKVLLEHNHTLNPEPWELKHMRSHKNKDPAIMEFVDDLQMCDVSPNATMNVLTKFHGNRENMPWTERDMQNRKAENVRKERADDVKKLKAFFNECRAQNSKFYYDIEHDSEGAPKNIFWSHASCQANYAEFGDVVTFDTTYKCNFYNKPLAMFVGSNHHLQNVIFGFALLGDEKEETFDWVFRTFKMCMENKEPHCILTDQDQAMANALPGVFPNTIHRLCRWHVLHGHKDGLKVLYNLYDGLKEKLLTIINHPLTPMEFEKAWMEMVNEYGLESDPTIGSL</sequence>
<proteinExistence type="predicted"/>
<accession>A0A452ZUN0</accession>
<evidence type="ECO:0000256" key="1">
    <source>
        <dbReference type="SAM" id="MobiDB-lite"/>
    </source>
</evidence>
<name>A0A452ZUN0_AEGTS</name>
<reference evidence="5" key="1">
    <citation type="journal article" date="2014" name="Science">
        <title>Ancient hybridizations among the ancestral genomes of bread wheat.</title>
        <authorList>
            <consortium name="International Wheat Genome Sequencing Consortium,"/>
            <person name="Marcussen T."/>
            <person name="Sandve S.R."/>
            <person name="Heier L."/>
            <person name="Spannagl M."/>
            <person name="Pfeifer M."/>
            <person name="Jakobsen K.S."/>
            <person name="Wulff B.B."/>
            <person name="Steuernagel B."/>
            <person name="Mayer K.F."/>
            <person name="Olsen O.A."/>
        </authorList>
    </citation>
    <scope>NUCLEOTIDE SEQUENCE [LARGE SCALE GENOMIC DNA]</scope>
    <source>
        <strain evidence="5">cv. AL8/78</strain>
    </source>
</reference>
<organism evidence="4 5">
    <name type="scientific">Aegilops tauschii subsp. strangulata</name>
    <name type="common">Goatgrass</name>
    <dbReference type="NCBI Taxonomy" id="200361"/>
    <lineage>
        <taxon>Eukaryota</taxon>
        <taxon>Viridiplantae</taxon>
        <taxon>Streptophyta</taxon>
        <taxon>Embryophyta</taxon>
        <taxon>Tracheophyta</taxon>
        <taxon>Spermatophyta</taxon>
        <taxon>Magnoliopsida</taxon>
        <taxon>Liliopsida</taxon>
        <taxon>Poales</taxon>
        <taxon>Poaceae</taxon>
        <taxon>BOP clade</taxon>
        <taxon>Pooideae</taxon>
        <taxon>Triticodae</taxon>
        <taxon>Triticeae</taxon>
        <taxon>Triticinae</taxon>
        <taxon>Aegilops</taxon>
    </lineage>
</organism>
<evidence type="ECO:0000259" key="2">
    <source>
        <dbReference type="Pfam" id="PF03101"/>
    </source>
</evidence>
<dbReference type="EnsemblPlants" id="AET1Gv20923300.3">
    <property type="protein sequence ID" value="AET1Gv20923300.3"/>
    <property type="gene ID" value="AET1Gv20923300"/>
</dbReference>
<reference evidence="4" key="5">
    <citation type="journal article" date="2021" name="G3 (Bethesda)">
        <title>Aegilops tauschii genome assembly Aet v5.0 features greater sequence contiguity and improved annotation.</title>
        <authorList>
            <person name="Wang L."/>
            <person name="Zhu T."/>
            <person name="Rodriguez J.C."/>
            <person name="Deal K.R."/>
            <person name="Dubcovsky J."/>
            <person name="McGuire P.E."/>
            <person name="Lux T."/>
            <person name="Spannagl M."/>
            <person name="Mayer K.F.X."/>
            <person name="Baldrich P."/>
            <person name="Meyers B.C."/>
            <person name="Huo N."/>
            <person name="Gu Y.Q."/>
            <person name="Zhou H."/>
            <person name="Devos K.M."/>
            <person name="Bennetzen J.L."/>
            <person name="Unver T."/>
            <person name="Budak H."/>
            <person name="Gulick P.J."/>
            <person name="Galiba G."/>
            <person name="Kalapos B."/>
            <person name="Nelson D.R."/>
            <person name="Li P."/>
            <person name="You F.M."/>
            <person name="Luo M.C."/>
            <person name="Dvorak J."/>
        </authorList>
    </citation>
    <scope>NUCLEOTIDE SEQUENCE [LARGE SCALE GENOMIC DNA]</scope>
    <source>
        <strain evidence="4">cv. AL8/78</strain>
    </source>
</reference>
<dbReference type="Gramene" id="AET1Gv20923300.3">
    <property type="protein sequence ID" value="AET1Gv20923300.3"/>
    <property type="gene ID" value="AET1Gv20923300"/>
</dbReference>
<feature type="domain" description="MULE transposase" evidence="3">
    <location>
        <begin position="407"/>
        <end position="499"/>
    </location>
</feature>
<protein>
    <submittedName>
        <fullName evidence="4">Uncharacterized protein</fullName>
    </submittedName>
</protein>
<dbReference type="InterPro" id="IPR004330">
    <property type="entry name" value="FAR1_DNA_bnd_dom"/>
</dbReference>
<evidence type="ECO:0000313" key="4">
    <source>
        <dbReference type="EnsemblPlants" id="AET1Gv20923300.3"/>
    </source>
</evidence>
<reference evidence="4" key="3">
    <citation type="journal article" date="2017" name="Nature">
        <title>Genome sequence of the progenitor of the wheat D genome Aegilops tauschii.</title>
        <authorList>
            <person name="Luo M.C."/>
            <person name="Gu Y.Q."/>
            <person name="Puiu D."/>
            <person name="Wang H."/>
            <person name="Twardziok S.O."/>
            <person name="Deal K.R."/>
            <person name="Huo N."/>
            <person name="Zhu T."/>
            <person name="Wang L."/>
            <person name="Wang Y."/>
            <person name="McGuire P.E."/>
            <person name="Liu S."/>
            <person name="Long H."/>
            <person name="Ramasamy R.K."/>
            <person name="Rodriguez J.C."/>
            <person name="Van S.L."/>
            <person name="Yuan L."/>
            <person name="Wang Z."/>
            <person name="Xia Z."/>
            <person name="Xiao L."/>
            <person name="Anderson O.D."/>
            <person name="Ouyang S."/>
            <person name="Liang Y."/>
            <person name="Zimin A.V."/>
            <person name="Pertea G."/>
            <person name="Qi P."/>
            <person name="Bennetzen J.L."/>
            <person name="Dai X."/>
            <person name="Dawson M.W."/>
            <person name="Muller H.G."/>
            <person name="Kugler K."/>
            <person name="Rivarola-Duarte L."/>
            <person name="Spannagl M."/>
            <person name="Mayer K.F.X."/>
            <person name="Lu F.H."/>
            <person name="Bevan M.W."/>
            <person name="Leroy P."/>
            <person name="Li P."/>
            <person name="You F.M."/>
            <person name="Sun Q."/>
            <person name="Liu Z."/>
            <person name="Lyons E."/>
            <person name="Wicker T."/>
            <person name="Salzberg S.L."/>
            <person name="Devos K.M."/>
            <person name="Dvorak J."/>
        </authorList>
    </citation>
    <scope>NUCLEOTIDE SEQUENCE [LARGE SCALE GENOMIC DNA]</scope>
    <source>
        <strain evidence="4">cv. AL8/78</strain>
    </source>
</reference>
<feature type="domain" description="FAR1" evidence="2">
    <location>
        <begin position="205"/>
        <end position="286"/>
    </location>
</feature>
<dbReference type="PANTHER" id="PTHR47718">
    <property type="entry name" value="OS01G0519700 PROTEIN"/>
    <property type="match status" value="1"/>
</dbReference>
<evidence type="ECO:0000259" key="3">
    <source>
        <dbReference type="Pfam" id="PF10551"/>
    </source>
</evidence>
<dbReference type="Pfam" id="PF10551">
    <property type="entry name" value="MULE"/>
    <property type="match status" value="1"/>
</dbReference>
<keyword evidence="5" id="KW-1185">Reference proteome</keyword>